<dbReference type="InterPro" id="IPR001578">
    <property type="entry name" value="Peptidase_C12_UCH"/>
</dbReference>
<dbReference type="Pfam" id="PF01088">
    <property type="entry name" value="Peptidase_C12"/>
    <property type="match status" value="1"/>
</dbReference>
<dbReference type="Proteomes" id="UP000694941">
    <property type="component" value="Unplaced"/>
</dbReference>
<gene>
    <name evidence="5" type="primary">LOC106476531</name>
</gene>
<sequence length="79" mass="8829">MFYLQTPSADEEVNLHFVTFVEVDDSLYELDGRKAFPVNHGPTSKDTLLKDAAAVCRKFIERDPENVRFNVVALAAAAN</sequence>
<dbReference type="PROSITE" id="PS52048">
    <property type="entry name" value="UCH_DOMAIN"/>
    <property type="match status" value="1"/>
</dbReference>
<protein>
    <submittedName>
        <fullName evidence="5">Ubiquitin carboxyl-terminal hydrolase isozyme L3-like</fullName>
    </submittedName>
</protein>
<evidence type="ECO:0000313" key="5">
    <source>
        <dbReference type="RefSeq" id="XP_022236075.1"/>
    </source>
</evidence>
<dbReference type="InterPro" id="IPR038765">
    <property type="entry name" value="Papain-like_cys_pep_sf"/>
</dbReference>
<dbReference type="PRINTS" id="PR00707">
    <property type="entry name" value="UBCTHYDRLASE"/>
</dbReference>
<dbReference type="Gene3D" id="3.30.1490.420">
    <property type="entry name" value="Ubiquitin carboxyl-terminal hydrolase, domain 2"/>
    <property type="match status" value="1"/>
</dbReference>
<comment type="similarity">
    <text evidence="1 2">Belongs to the peptidase C12 family.</text>
</comment>
<comment type="caution">
    <text evidence="2">Lacks conserved residue(s) required for the propagation of feature annotation.</text>
</comment>
<dbReference type="PANTHER" id="PTHR10589:SF17">
    <property type="entry name" value="UBIQUITIN CARBOXYL-TERMINAL HYDROLASE"/>
    <property type="match status" value="1"/>
</dbReference>
<feature type="domain" description="UCH catalytic" evidence="3">
    <location>
        <begin position="1"/>
        <end position="76"/>
    </location>
</feature>
<evidence type="ECO:0000256" key="1">
    <source>
        <dbReference type="ARBA" id="ARBA00009326"/>
    </source>
</evidence>
<evidence type="ECO:0000256" key="2">
    <source>
        <dbReference type="PROSITE-ProRule" id="PRU01393"/>
    </source>
</evidence>
<dbReference type="GeneID" id="106476531"/>
<reference evidence="5" key="1">
    <citation type="submission" date="2025-08" db="UniProtKB">
        <authorList>
            <consortium name="RefSeq"/>
        </authorList>
    </citation>
    <scope>IDENTIFICATION</scope>
    <source>
        <tissue evidence="5">Muscle</tissue>
    </source>
</reference>
<dbReference type="PANTHER" id="PTHR10589">
    <property type="entry name" value="UBIQUITIN CARBOXYL-TERMINAL HYDROLASE"/>
    <property type="match status" value="1"/>
</dbReference>
<dbReference type="SUPFAM" id="SSF54001">
    <property type="entry name" value="Cysteine proteinases"/>
    <property type="match status" value="1"/>
</dbReference>
<evidence type="ECO:0000259" key="3">
    <source>
        <dbReference type="PROSITE" id="PS52048"/>
    </source>
</evidence>
<keyword evidence="4" id="KW-1185">Reference proteome</keyword>
<accession>A0ABM1RXH0</accession>
<proteinExistence type="inferred from homology"/>
<organism evidence="4 5">
    <name type="scientific">Limulus polyphemus</name>
    <name type="common">Atlantic horseshoe crab</name>
    <dbReference type="NCBI Taxonomy" id="6850"/>
    <lineage>
        <taxon>Eukaryota</taxon>
        <taxon>Metazoa</taxon>
        <taxon>Ecdysozoa</taxon>
        <taxon>Arthropoda</taxon>
        <taxon>Chelicerata</taxon>
        <taxon>Merostomata</taxon>
        <taxon>Xiphosura</taxon>
        <taxon>Limulidae</taxon>
        <taxon>Limulus</taxon>
    </lineage>
</organism>
<evidence type="ECO:0000313" key="4">
    <source>
        <dbReference type="Proteomes" id="UP000694941"/>
    </source>
</evidence>
<dbReference type="RefSeq" id="XP_022236075.1">
    <property type="nucleotide sequence ID" value="XM_022380367.1"/>
</dbReference>
<name>A0ABM1RXH0_LIMPO</name>